<dbReference type="Proteomes" id="UP000722791">
    <property type="component" value="Unassembled WGS sequence"/>
</dbReference>
<accession>A0A8J4DAA8</accession>
<feature type="region of interest" description="Disordered" evidence="1">
    <location>
        <begin position="389"/>
        <end position="411"/>
    </location>
</feature>
<evidence type="ECO:0000313" key="3">
    <source>
        <dbReference type="EMBL" id="GIL98270.1"/>
    </source>
</evidence>
<sequence>MMLAFVQNGSGHPECEVDEIHMPSRKFAYLPRGAIDRAVRVSTVPGAAVGAQAILYSENVSAWCYRLNGERVKLTRGRGVFVGLLEELVLEAGTAAFPPDKPEISWMLVELERGGYLEEAPRSTSEANLLAPSVQDGYYDIQRGGYTAIECLKGEPTATAALGPYVEAGAFVPPATNHGSAAVTVSMLAELSAAAVTVMPLSGTETASMSSMRQGSTSTGALLAESQRGPQVAGRGPLVAAEIFTGPPQQQVSAATVTLGKAPAGSTTPMPDQEPPVALPPTADTQQQGLEMARFNLALGPHFSAPYKLSGRGRGTHGGPTGRGYAGGRDPSRGHGHVQLTEEAKSALKAANICTHCYGPWGKGHRCFKRQRKEDQTGGQQVAHGCIPAGGAHGLAVPIPPSPQLPAPSGE</sequence>
<dbReference type="AlphaFoldDB" id="A0A8J4DAA8"/>
<feature type="compositionally biased region" description="Pro residues" evidence="1">
    <location>
        <begin position="398"/>
        <end position="411"/>
    </location>
</feature>
<feature type="compositionally biased region" description="Gly residues" evidence="1">
    <location>
        <begin position="312"/>
        <end position="327"/>
    </location>
</feature>
<reference evidence="3" key="1">
    <citation type="journal article" date="2021" name="Proc. Natl. Acad. Sci. U.S.A.">
        <title>Three genomes in the algal genus Volvox reveal the fate of a haploid sex-determining region after a transition to homothallism.</title>
        <authorList>
            <person name="Yamamoto K."/>
            <person name="Hamaji T."/>
            <person name="Kawai-Toyooka H."/>
            <person name="Matsuzaki R."/>
            <person name="Takahashi F."/>
            <person name="Nishimura Y."/>
            <person name="Kawachi M."/>
            <person name="Noguchi H."/>
            <person name="Minakuchi Y."/>
            <person name="Umen J.G."/>
            <person name="Toyoda A."/>
            <person name="Nozaki H."/>
        </authorList>
    </citation>
    <scope>NUCLEOTIDE SEQUENCE</scope>
    <source>
        <strain evidence="3">NIES-3785</strain>
        <strain evidence="2">NIES-3786</strain>
    </source>
</reference>
<comment type="caution">
    <text evidence="3">The sequence shown here is derived from an EMBL/GenBank/DDBJ whole genome shotgun (WGS) entry which is preliminary data.</text>
</comment>
<proteinExistence type="predicted"/>
<evidence type="ECO:0000313" key="4">
    <source>
        <dbReference type="Proteomes" id="UP000722791"/>
    </source>
</evidence>
<dbReference type="Proteomes" id="UP000747110">
    <property type="component" value="Unassembled WGS sequence"/>
</dbReference>
<evidence type="ECO:0000313" key="5">
    <source>
        <dbReference type="Proteomes" id="UP000747110"/>
    </source>
</evidence>
<gene>
    <name evidence="2" type="ORF">Vretifemale_1281</name>
    <name evidence="3" type="ORF">Vretimale_3681</name>
</gene>
<feature type="region of interest" description="Disordered" evidence="1">
    <location>
        <begin position="308"/>
        <end position="336"/>
    </location>
</feature>
<dbReference type="EMBL" id="BNCP01000002">
    <property type="protein sequence ID" value="GIL70545.1"/>
    <property type="molecule type" value="Genomic_DNA"/>
</dbReference>
<protein>
    <submittedName>
        <fullName evidence="3">Uncharacterized protein</fullName>
    </submittedName>
</protein>
<name>A0A8J4DAA8_9CHLO</name>
<dbReference type="EMBL" id="BNCQ01000005">
    <property type="protein sequence ID" value="GIL98270.1"/>
    <property type="molecule type" value="Genomic_DNA"/>
</dbReference>
<evidence type="ECO:0000256" key="1">
    <source>
        <dbReference type="SAM" id="MobiDB-lite"/>
    </source>
</evidence>
<organism evidence="3 4">
    <name type="scientific">Volvox reticuliferus</name>
    <dbReference type="NCBI Taxonomy" id="1737510"/>
    <lineage>
        <taxon>Eukaryota</taxon>
        <taxon>Viridiplantae</taxon>
        <taxon>Chlorophyta</taxon>
        <taxon>core chlorophytes</taxon>
        <taxon>Chlorophyceae</taxon>
        <taxon>CS clade</taxon>
        <taxon>Chlamydomonadales</taxon>
        <taxon>Volvocaceae</taxon>
        <taxon>Volvox</taxon>
    </lineage>
</organism>
<keyword evidence="5" id="KW-1185">Reference proteome</keyword>
<evidence type="ECO:0000313" key="2">
    <source>
        <dbReference type="EMBL" id="GIL70545.1"/>
    </source>
</evidence>